<proteinExistence type="predicted"/>
<dbReference type="Proteomes" id="UP001202961">
    <property type="component" value="Unassembled WGS sequence"/>
</dbReference>
<accession>A0ABT0U3E5</accession>
<evidence type="ECO:0000313" key="1">
    <source>
        <dbReference type="EMBL" id="MCM2371370.1"/>
    </source>
</evidence>
<organism evidence="1 2">
    <name type="scientific">Aporhodopirellula aestuarii</name>
    <dbReference type="NCBI Taxonomy" id="2950107"/>
    <lineage>
        <taxon>Bacteria</taxon>
        <taxon>Pseudomonadati</taxon>
        <taxon>Planctomycetota</taxon>
        <taxon>Planctomycetia</taxon>
        <taxon>Pirellulales</taxon>
        <taxon>Pirellulaceae</taxon>
        <taxon>Aporhodopirellula</taxon>
    </lineage>
</organism>
<name>A0ABT0U3E5_9BACT</name>
<keyword evidence="2" id="KW-1185">Reference proteome</keyword>
<reference evidence="1 2" key="1">
    <citation type="journal article" date="2022" name="Syst. Appl. Microbiol.">
        <title>Rhodopirellula aestuarii sp. nov., a novel member of the genus Rhodopirellula isolated from brackish sediments collected in the Tagus River estuary, Portugal.</title>
        <authorList>
            <person name="Vitorino I.R."/>
            <person name="Klimek D."/>
            <person name="Calusinska M."/>
            <person name="Lobo-da-Cunha A."/>
            <person name="Vasconcelos V."/>
            <person name="Lage O.M."/>
        </authorList>
    </citation>
    <scope>NUCLEOTIDE SEQUENCE [LARGE SCALE GENOMIC DNA]</scope>
    <source>
        <strain evidence="1 2">ICT_H3.1</strain>
    </source>
</reference>
<dbReference type="EMBL" id="JAMQBK010000031">
    <property type="protein sequence ID" value="MCM2371370.1"/>
    <property type="molecule type" value="Genomic_DNA"/>
</dbReference>
<protein>
    <submittedName>
        <fullName evidence="1">Uncharacterized protein</fullName>
    </submittedName>
</protein>
<dbReference type="RefSeq" id="WP_250929005.1">
    <property type="nucleotide sequence ID" value="NZ_JAMQBK010000031.1"/>
</dbReference>
<comment type="caution">
    <text evidence="1">The sequence shown here is derived from an EMBL/GenBank/DDBJ whole genome shotgun (WGS) entry which is preliminary data.</text>
</comment>
<evidence type="ECO:0000313" key="2">
    <source>
        <dbReference type="Proteomes" id="UP001202961"/>
    </source>
</evidence>
<gene>
    <name evidence="1" type="ORF">NB063_12225</name>
</gene>
<sequence length="180" mass="18927">MKRLVMVAFTGAVFTFLVRSDEAVAASQPFSSDDFHAHFHGGHCGFNGRGGAHAYFQYGYGGHETASFFDGAGYSGCASDCDGGQDAPGDRFNQPADSGNDQHRLHLDVGDACGLETATPHKLGEAVFLMISPRSADPKVDKSLGSVGPPRAARSVKRVTPVGFIQIPVGSVSKWGAQPI</sequence>